<accession>A0AAD4YJF1</accession>
<dbReference type="AlphaFoldDB" id="A0AAD4YJF1"/>
<proteinExistence type="predicted"/>
<evidence type="ECO:0000256" key="1">
    <source>
        <dbReference type="SAM" id="MobiDB-lite"/>
    </source>
</evidence>
<feature type="region of interest" description="Disordered" evidence="1">
    <location>
        <begin position="66"/>
        <end position="104"/>
    </location>
</feature>
<evidence type="ECO:0000313" key="2">
    <source>
        <dbReference type="EMBL" id="KAI5311004.1"/>
    </source>
</evidence>
<organism evidence="2 3">
    <name type="scientific">Prunus dulcis</name>
    <name type="common">Almond</name>
    <name type="synonym">Amygdalus dulcis</name>
    <dbReference type="NCBI Taxonomy" id="3755"/>
    <lineage>
        <taxon>Eukaryota</taxon>
        <taxon>Viridiplantae</taxon>
        <taxon>Streptophyta</taxon>
        <taxon>Embryophyta</taxon>
        <taxon>Tracheophyta</taxon>
        <taxon>Spermatophyta</taxon>
        <taxon>Magnoliopsida</taxon>
        <taxon>eudicotyledons</taxon>
        <taxon>Gunneridae</taxon>
        <taxon>Pentapetalae</taxon>
        <taxon>rosids</taxon>
        <taxon>fabids</taxon>
        <taxon>Rosales</taxon>
        <taxon>Rosaceae</taxon>
        <taxon>Amygdaloideae</taxon>
        <taxon>Amygdaleae</taxon>
        <taxon>Prunus</taxon>
    </lineage>
</organism>
<dbReference type="Proteomes" id="UP001054821">
    <property type="component" value="Unassembled WGS sequence"/>
</dbReference>
<name>A0AAD4YJF1_PRUDU</name>
<dbReference type="EMBL" id="JAJFAZ020000095">
    <property type="protein sequence ID" value="KAI5311004.1"/>
    <property type="molecule type" value="Genomic_DNA"/>
</dbReference>
<reference evidence="2 3" key="1">
    <citation type="journal article" date="2022" name="G3 (Bethesda)">
        <title>Whole-genome sequence and methylome profiling of the almond [Prunus dulcis (Mill.) D.A. Webb] cultivar 'Nonpareil'.</title>
        <authorList>
            <person name="D'Amico-Willman K.M."/>
            <person name="Ouma W.Z."/>
            <person name="Meulia T."/>
            <person name="Sideli G.M."/>
            <person name="Gradziel T.M."/>
            <person name="Fresnedo-Ramirez J."/>
        </authorList>
    </citation>
    <scope>NUCLEOTIDE SEQUENCE [LARGE SCALE GENOMIC DNA]</scope>
    <source>
        <strain evidence="2">Clone GOH B32 T37-40</strain>
    </source>
</reference>
<protein>
    <submittedName>
        <fullName evidence="2">Uncharacterized protein</fullName>
    </submittedName>
</protein>
<gene>
    <name evidence="2" type="ORF">L3X38_026293</name>
</gene>
<keyword evidence="3" id="KW-1185">Reference proteome</keyword>
<comment type="caution">
    <text evidence="2">The sequence shown here is derived from an EMBL/GenBank/DDBJ whole genome shotgun (WGS) entry which is preliminary data.</text>
</comment>
<evidence type="ECO:0000313" key="3">
    <source>
        <dbReference type="Proteomes" id="UP001054821"/>
    </source>
</evidence>
<sequence>MTVFMNESYADRRLPHHCNLLSIEVPYYVSPSSPIKGERVSELESLGLENLGLELENDAFEDTALGKETTGRTEASNQSPIYEDETCGLSDETCGLSDETSSIN</sequence>